<proteinExistence type="predicted"/>
<protein>
    <submittedName>
        <fullName evidence="1">Uncharacterized protein</fullName>
    </submittedName>
</protein>
<comment type="caution">
    <text evidence="1">The sequence shown here is derived from an EMBL/GenBank/DDBJ whole genome shotgun (WGS) entry which is preliminary data.</text>
</comment>
<reference evidence="1 2" key="1">
    <citation type="submission" date="2018-08" db="EMBL/GenBank/DDBJ databases">
        <title>Meiothermus cateniformans JCM 15151 genome sequencing project.</title>
        <authorList>
            <person name="Da Costa M.S."/>
            <person name="Albuquerque L."/>
            <person name="Raposo P."/>
            <person name="Froufe H.J.C."/>
            <person name="Barroso C.S."/>
            <person name="Egas C."/>
        </authorList>
    </citation>
    <scope>NUCLEOTIDE SEQUENCE [LARGE SCALE GENOMIC DNA]</scope>
    <source>
        <strain evidence="1 2">JCM 15151</strain>
    </source>
</reference>
<dbReference type="AlphaFoldDB" id="A0A399E464"/>
<sequence>MALSQQYTTVAVIIKLLAEKERWIRQLNGLRLPARGRPPSLG</sequence>
<organism evidence="1 2">
    <name type="scientific">Meiothermus taiwanensis</name>
    <dbReference type="NCBI Taxonomy" id="172827"/>
    <lineage>
        <taxon>Bacteria</taxon>
        <taxon>Thermotogati</taxon>
        <taxon>Deinococcota</taxon>
        <taxon>Deinococci</taxon>
        <taxon>Thermales</taxon>
        <taxon>Thermaceae</taxon>
        <taxon>Meiothermus</taxon>
    </lineage>
</organism>
<accession>A0A399E464</accession>
<evidence type="ECO:0000313" key="1">
    <source>
        <dbReference type="EMBL" id="RIH77001.1"/>
    </source>
</evidence>
<dbReference type="EMBL" id="QWKX01000033">
    <property type="protein sequence ID" value="RIH77001.1"/>
    <property type="molecule type" value="Genomic_DNA"/>
</dbReference>
<name>A0A399E464_9DEIN</name>
<dbReference type="Proteomes" id="UP000266089">
    <property type="component" value="Unassembled WGS sequence"/>
</dbReference>
<evidence type="ECO:0000313" key="2">
    <source>
        <dbReference type="Proteomes" id="UP000266089"/>
    </source>
</evidence>
<gene>
    <name evidence="1" type="ORF">Mcate_01549</name>
</gene>